<proteinExistence type="predicted"/>
<evidence type="ECO:0000313" key="8">
    <source>
        <dbReference type="Proteomes" id="UP000572953"/>
    </source>
</evidence>
<accession>A0A845S8Q0</accession>
<dbReference type="PROSITE" id="PS50979">
    <property type="entry name" value="BC"/>
    <property type="match status" value="1"/>
</dbReference>
<evidence type="ECO:0000259" key="6">
    <source>
        <dbReference type="PROSITE" id="PS50979"/>
    </source>
</evidence>
<dbReference type="SMART" id="SM00878">
    <property type="entry name" value="Biotin_carb_C"/>
    <property type="match status" value="1"/>
</dbReference>
<dbReference type="InterPro" id="IPR011764">
    <property type="entry name" value="Biotin_carboxylation_dom"/>
</dbReference>
<dbReference type="Gene3D" id="3.30.470.20">
    <property type="entry name" value="ATP-grasp fold, B domain"/>
    <property type="match status" value="1"/>
</dbReference>
<dbReference type="Proteomes" id="UP000572953">
    <property type="component" value="Unassembled WGS sequence"/>
</dbReference>
<dbReference type="InterPro" id="IPR011054">
    <property type="entry name" value="Rudment_hybrid_motif"/>
</dbReference>
<evidence type="ECO:0000256" key="1">
    <source>
        <dbReference type="ARBA" id="ARBA00013263"/>
    </source>
</evidence>
<dbReference type="EC" id="6.3.4.14" evidence="1"/>
<feature type="non-terminal residue" evidence="7">
    <location>
        <position position="1"/>
    </location>
</feature>
<keyword evidence="2 7" id="KW-0436">Ligase</keyword>
<keyword evidence="3" id="KW-0547">Nucleotide-binding</keyword>
<feature type="domain" description="Biotin carboxylation" evidence="6">
    <location>
        <begin position="1"/>
        <end position="76"/>
    </location>
</feature>
<name>A0A845S8Q0_9PROT</name>
<comment type="catalytic activity">
    <reaction evidence="5">
        <text>N(6)-biotinyl-L-lysyl-[protein] + hydrogencarbonate + ATP = N(6)-carboxybiotinyl-L-lysyl-[protein] + ADP + phosphate + H(+)</text>
        <dbReference type="Rhea" id="RHEA:13501"/>
        <dbReference type="Rhea" id="RHEA-COMP:10505"/>
        <dbReference type="Rhea" id="RHEA-COMP:10506"/>
        <dbReference type="ChEBI" id="CHEBI:15378"/>
        <dbReference type="ChEBI" id="CHEBI:17544"/>
        <dbReference type="ChEBI" id="CHEBI:30616"/>
        <dbReference type="ChEBI" id="CHEBI:43474"/>
        <dbReference type="ChEBI" id="CHEBI:83144"/>
        <dbReference type="ChEBI" id="CHEBI:83145"/>
        <dbReference type="ChEBI" id="CHEBI:456216"/>
        <dbReference type="EC" id="6.3.4.14"/>
    </reaction>
</comment>
<dbReference type="PANTHER" id="PTHR48095:SF2">
    <property type="entry name" value="BIOTIN CARBOXYLASE, CHLOROPLASTIC"/>
    <property type="match status" value="1"/>
</dbReference>
<dbReference type="AlphaFoldDB" id="A0A845S8Q0"/>
<dbReference type="InterPro" id="IPR005482">
    <property type="entry name" value="Biotin_COase_C"/>
</dbReference>
<dbReference type="Pfam" id="PF02785">
    <property type="entry name" value="Biotin_carb_C"/>
    <property type="match status" value="1"/>
</dbReference>
<dbReference type="GO" id="GO:0005524">
    <property type="term" value="F:ATP binding"/>
    <property type="evidence" value="ECO:0007669"/>
    <property type="project" value="UniProtKB-KW"/>
</dbReference>
<dbReference type="InterPro" id="IPR051602">
    <property type="entry name" value="ACC_Biotin_Carboxylase"/>
</dbReference>
<evidence type="ECO:0000256" key="3">
    <source>
        <dbReference type="ARBA" id="ARBA00022741"/>
    </source>
</evidence>
<evidence type="ECO:0000313" key="7">
    <source>
        <dbReference type="EMBL" id="NCU62917.1"/>
    </source>
</evidence>
<gene>
    <name evidence="7" type="ORF">EBV78_02330</name>
</gene>
<sequence>CVFQGCKIPPYYDSLVAKLICHGRDRSSAISRLKRSLDEFVIEGVSTTIDLHKKILRNEDFINSKYDVNWLSKTKFY</sequence>
<reference evidence="7 8" key="1">
    <citation type="submission" date="2018-10" db="EMBL/GenBank/DDBJ databases">
        <title>Iterative Subtractive Binning of Freshwater Chronoseries Metagenomes Recovers Nearly Complete Genomes from over Four Hundred Novel Species.</title>
        <authorList>
            <person name="Rodriguez-R L.M."/>
            <person name="Tsementzi D."/>
            <person name="Luo C."/>
            <person name="Konstantinidis K.T."/>
        </authorList>
    </citation>
    <scope>NUCLEOTIDE SEQUENCE [LARGE SCALE GENOMIC DNA]</scope>
    <source>
        <strain evidence="7">WB7_2B_003</strain>
    </source>
</reference>
<dbReference type="SUPFAM" id="SSF51246">
    <property type="entry name" value="Rudiment single hybrid motif"/>
    <property type="match status" value="1"/>
</dbReference>
<protein>
    <recommendedName>
        <fullName evidence="1">biotin carboxylase</fullName>
        <ecNumber evidence="1">6.3.4.14</ecNumber>
    </recommendedName>
</protein>
<evidence type="ECO:0000256" key="5">
    <source>
        <dbReference type="ARBA" id="ARBA00048600"/>
    </source>
</evidence>
<comment type="caution">
    <text evidence="7">The sequence shown here is derived from an EMBL/GenBank/DDBJ whole genome shotgun (WGS) entry which is preliminary data.</text>
</comment>
<evidence type="ECO:0000256" key="2">
    <source>
        <dbReference type="ARBA" id="ARBA00022598"/>
    </source>
</evidence>
<dbReference type="GO" id="GO:0004075">
    <property type="term" value="F:biotin carboxylase activity"/>
    <property type="evidence" value="ECO:0007669"/>
    <property type="project" value="UniProtKB-EC"/>
</dbReference>
<evidence type="ECO:0000256" key="4">
    <source>
        <dbReference type="ARBA" id="ARBA00022840"/>
    </source>
</evidence>
<dbReference type="PANTHER" id="PTHR48095">
    <property type="entry name" value="PYRUVATE CARBOXYLASE SUBUNIT A"/>
    <property type="match status" value="1"/>
</dbReference>
<dbReference type="EMBL" id="RGGN01000064">
    <property type="protein sequence ID" value="NCU62917.1"/>
    <property type="molecule type" value="Genomic_DNA"/>
</dbReference>
<keyword evidence="4" id="KW-0067">ATP-binding</keyword>
<organism evidence="7 8">
    <name type="scientific">Candidatus Fonsibacter lacus</name>
    <dbReference type="NCBI Taxonomy" id="2576439"/>
    <lineage>
        <taxon>Bacteria</taxon>
        <taxon>Pseudomonadati</taxon>
        <taxon>Pseudomonadota</taxon>
        <taxon>Alphaproteobacteria</taxon>
        <taxon>Candidatus Pelagibacterales</taxon>
        <taxon>Candidatus Pelagibacterales incertae sedis</taxon>
        <taxon>Candidatus Fonsibacter</taxon>
    </lineage>
</organism>